<comment type="caution">
    <text evidence="1">The sequence shown here is derived from an EMBL/GenBank/DDBJ whole genome shotgun (WGS) entry which is preliminary data.</text>
</comment>
<organism evidence="1 2">
    <name type="scientific">Sporofaciens musculi</name>
    <dbReference type="NCBI Taxonomy" id="2681861"/>
    <lineage>
        <taxon>Bacteria</taxon>
        <taxon>Bacillati</taxon>
        <taxon>Bacillota</taxon>
        <taxon>Clostridia</taxon>
        <taxon>Lachnospirales</taxon>
        <taxon>Lachnospiraceae</taxon>
        <taxon>Sporofaciens</taxon>
    </lineage>
</organism>
<accession>A0A7X3MFV3</accession>
<name>A0A7X3MFV3_9FIRM</name>
<evidence type="ECO:0000313" key="2">
    <source>
        <dbReference type="Proteomes" id="UP000460412"/>
    </source>
</evidence>
<gene>
    <name evidence="1" type="ORF">GN277_08760</name>
</gene>
<dbReference type="RefSeq" id="WP_159750721.1">
    <property type="nucleotide sequence ID" value="NZ_WUQX01000001.1"/>
</dbReference>
<proteinExistence type="predicted"/>
<dbReference type="Proteomes" id="UP000460412">
    <property type="component" value="Unassembled WGS sequence"/>
</dbReference>
<dbReference type="EMBL" id="WUQX01000001">
    <property type="protein sequence ID" value="MXP75467.1"/>
    <property type="molecule type" value="Genomic_DNA"/>
</dbReference>
<sequence>MPDRFRIHGDNIVECERIVNIILAETNPSRIEISLLSPSTIVYNLSFGYCGFEFWWQLELLPGFNKAGRKRWQRNIFNALKESGSFLDETPDAIVTCVDGDMETILYAIEFCSALQAGNQAWQRSGRAFSTGRTGCPYLYIVDFVKYELDPRTRERIALRFPNPAVPYSYINFSKESGNFVAQIYVRSEEFDKCEDCFLYNFDEKDFAEAELRAYIVKRMCGFDTSSEENSILQKNLNVVMFLANLSRPIASFTSSQWKRLYTYQQGIIQFSIENSDFNYHKIVTAKGHHGKSPEFLKLVDGCSVGLASKDLPFGIIPANKRDVFANGIQRIYPEYDSNIIRQIGDTNSDLILCIIKGFKPRGDDNRPDRGILPFVAMLSSTNMEVMTYIYGPVIANNLETLIKAPKRLAHSNGFWKSILALSNYIALDVPVLSGQNEDAQVLLNTSDLKKDYTAIATNNKGLTRNVFSSFPQEFHEDDVDTGIHFIFSHLLSSVCFEGMCNPPGGDWSGLSVLYKDYEVRWLSLPRVSKEINGKRPDHVLELFGVFDKPLLLSIESKEHSFDLEYHVGNGLINYITGLMNYIPNVERKVYPQVEWWHKTEKSVDIDDFEVISAAAYLRASAQPNHIVFQNSNCDMHFIMEPQQYGWKVEIVPNTSKSLKLKSFIKDKMFELKFCNIDIL</sequence>
<dbReference type="AlphaFoldDB" id="A0A7X3MFV3"/>
<keyword evidence="2" id="KW-1185">Reference proteome</keyword>
<evidence type="ECO:0000313" key="1">
    <source>
        <dbReference type="EMBL" id="MXP75467.1"/>
    </source>
</evidence>
<protein>
    <submittedName>
        <fullName evidence="1">Uncharacterized protein</fullName>
    </submittedName>
</protein>
<reference evidence="1 2" key="1">
    <citation type="submission" date="2019-12" db="EMBL/GenBank/DDBJ databases">
        <title>Sporaefaciens musculi gen. nov., sp. nov., a novel bacterium isolated from the caecum of an obese mouse.</title>
        <authorList>
            <person name="Rasmussen T.S."/>
            <person name="Streidl T."/>
            <person name="Hitch T.C.A."/>
            <person name="Wortmann E."/>
            <person name="Deptula P."/>
            <person name="Hansen M."/>
            <person name="Nielsen D.S."/>
            <person name="Clavel T."/>
            <person name="Vogensen F.K."/>
        </authorList>
    </citation>
    <scope>NUCLEOTIDE SEQUENCE [LARGE SCALE GENOMIC DNA]</scope>
    <source>
        <strain evidence="1 2">WCA-9-b2</strain>
    </source>
</reference>